<evidence type="ECO:0000313" key="5">
    <source>
        <dbReference type="Proteomes" id="UP001430755"/>
    </source>
</evidence>
<dbReference type="PIRSF" id="PIRSF004553">
    <property type="entry name" value="CHP00095"/>
    <property type="match status" value="1"/>
</dbReference>
<feature type="region of interest" description="Disordered" evidence="3">
    <location>
        <begin position="190"/>
        <end position="210"/>
    </location>
</feature>
<dbReference type="EMBL" id="JAJMLW010000003">
    <property type="protein sequence ID" value="MCI2242714.1"/>
    <property type="molecule type" value="Genomic_DNA"/>
</dbReference>
<name>A0ABS9WIK9_9ACTN</name>
<dbReference type="SUPFAM" id="SSF53335">
    <property type="entry name" value="S-adenosyl-L-methionine-dependent methyltransferases"/>
    <property type="match status" value="1"/>
</dbReference>
<dbReference type="PANTHER" id="PTHR43542:SF1">
    <property type="entry name" value="METHYLTRANSFERASE"/>
    <property type="match status" value="1"/>
</dbReference>
<keyword evidence="1 4" id="KW-0489">Methyltransferase</keyword>
<proteinExistence type="predicted"/>
<dbReference type="InterPro" id="IPR004398">
    <property type="entry name" value="RNA_MeTrfase_RsmD"/>
</dbReference>
<dbReference type="RefSeq" id="WP_242166201.1">
    <property type="nucleotide sequence ID" value="NZ_JAJMLW010000003.1"/>
</dbReference>
<dbReference type="PANTHER" id="PTHR43542">
    <property type="entry name" value="METHYLTRANSFERASE"/>
    <property type="match status" value="1"/>
</dbReference>
<dbReference type="InterPro" id="IPR002052">
    <property type="entry name" value="DNA_methylase_N6_adenine_CS"/>
</dbReference>
<evidence type="ECO:0000313" key="4">
    <source>
        <dbReference type="EMBL" id="MCI2242714.1"/>
    </source>
</evidence>
<reference evidence="4" key="1">
    <citation type="submission" date="2021-11" db="EMBL/GenBank/DDBJ databases">
        <title>A Novel Adlercreutzia Species, isolated from a Allomyrina dichotoma larva feces.</title>
        <authorList>
            <person name="Suh M.K."/>
        </authorList>
    </citation>
    <scope>NUCLEOTIDE SEQUENCE</scope>
    <source>
        <strain evidence="4">JBNU-10</strain>
    </source>
</reference>
<accession>A0ABS9WIK9</accession>
<dbReference type="CDD" id="cd02440">
    <property type="entry name" value="AdoMet_MTases"/>
    <property type="match status" value="1"/>
</dbReference>
<comment type="caution">
    <text evidence="4">The sequence shown here is derived from an EMBL/GenBank/DDBJ whole genome shotgun (WGS) entry which is preliminary data.</text>
</comment>
<evidence type="ECO:0000256" key="3">
    <source>
        <dbReference type="SAM" id="MobiDB-lite"/>
    </source>
</evidence>
<sequence>MRIIAGEHKGRVLKAPKGDGTRPTTDRVRESLMSMLASARGGFDGAVVLDAFAGSGALALEALSRGAAAACLVERDGAAVRVVEANARLLGYGSDRARVRRADVLKAAVPRMGKPYDLVFLDPPYATDPADVLALVARLAAAGLLAGDALVSYEHDAAASAAVDDLAASAGLAVATRRAWGDTVIDLLRPDGARTEGAEPPATPHEEETR</sequence>
<dbReference type="GO" id="GO:0052913">
    <property type="term" value="F:16S rRNA (guanine(966)-N(2))-methyltransferase activity"/>
    <property type="evidence" value="ECO:0007669"/>
    <property type="project" value="UniProtKB-EC"/>
</dbReference>
<dbReference type="Gene3D" id="3.40.50.150">
    <property type="entry name" value="Vaccinia Virus protein VP39"/>
    <property type="match status" value="1"/>
</dbReference>
<dbReference type="Pfam" id="PF03602">
    <property type="entry name" value="Cons_hypoth95"/>
    <property type="match status" value="1"/>
</dbReference>
<dbReference type="PROSITE" id="PS00092">
    <property type="entry name" value="N6_MTASE"/>
    <property type="match status" value="1"/>
</dbReference>
<organism evidence="4 5">
    <name type="scientific">Adlercreutzia faecimuris</name>
    <dbReference type="NCBI Taxonomy" id="2897341"/>
    <lineage>
        <taxon>Bacteria</taxon>
        <taxon>Bacillati</taxon>
        <taxon>Actinomycetota</taxon>
        <taxon>Coriobacteriia</taxon>
        <taxon>Eggerthellales</taxon>
        <taxon>Eggerthellaceae</taxon>
        <taxon>Adlercreutzia</taxon>
    </lineage>
</organism>
<dbReference type="InterPro" id="IPR029063">
    <property type="entry name" value="SAM-dependent_MTases_sf"/>
</dbReference>
<keyword evidence="5" id="KW-1185">Reference proteome</keyword>
<keyword evidence="2 4" id="KW-0808">Transferase</keyword>
<dbReference type="NCBIfam" id="TIGR00095">
    <property type="entry name" value="16S rRNA (guanine(966)-N(2))-methyltransferase RsmD"/>
    <property type="match status" value="1"/>
</dbReference>
<dbReference type="Proteomes" id="UP001430755">
    <property type="component" value="Unassembled WGS sequence"/>
</dbReference>
<protein>
    <submittedName>
        <fullName evidence="4">16S rRNA (Guanine(966)-N(2))-methyltransferase RsmD</fullName>
        <ecNumber evidence="4">2.1.1.171</ecNumber>
    </submittedName>
</protein>
<dbReference type="EC" id="2.1.1.171" evidence="4"/>
<evidence type="ECO:0000256" key="1">
    <source>
        <dbReference type="ARBA" id="ARBA00022603"/>
    </source>
</evidence>
<gene>
    <name evidence="4" type="primary">rsmD</name>
    <name evidence="4" type="ORF">LPT13_10190</name>
</gene>
<evidence type="ECO:0000256" key="2">
    <source>
        <dbReference type="ARBA" id="ARBA00022679"/>
    </source>
</evidence>